<protein>
    <recommendedName>
        <fullName evidence="3">MADF domain-containing protein</fullName>
    </recommendedName>
</protein>
<dbReference type="EMBL" id="WIXP02000005">
    <property type="protein sequence ID" value="KAF6210256.1"/>
    <property type="molecule type" value="Genomic_DNA"/>
</dbReference>
<keyword evidence="2" id="KW-1185">Reference proteome</keyword>
<evidence type="ECO:0000313" key="2">
    <source>
        <dbReference type="Proteomes" id="UP000466442"/>
    </source>
</evidence>
<sequence length="233" mass="27010">MEQYRNAEYKDMVWKEVARKLNVEGSGEELDQFRRELKRMIEEAYPHLDAESQDEFLRDQFVSGLKDSVLRLCVRQSRPHSFTEAFRTAVEQQAILEMNKKPSTSSIPPSKQPRLSAQCAEKAPRKIYTEDDLQQLLNDLEGESDDGMEFFESDNDEDDLCDERALSDVHDDSNNHFEEIIPHKSVPEENHPALIDIASLDFILPPTFRRTEYSDGKIIDTTAHFTMETQHNT</sequence>
<gene>
    <name evidence="1" type="ORF">GE061_013360</name>
</gene>
<dbReference type="AlphaFoldDB" id="A0A8S9XQD7"/>
<dbReference type="Proteomes" id="UP000466442">
    <property type="component" value="Linkage Group LG5"/>
</dbReference>
<proteinExistence type="predicted"/>
<comment type="caution">
    <text evidence="1">The sequence shown here is derived from an EMBL/GenBank/DDBJ whole genome shotgun (WGS) entry which is preliminary data.</text>
</comment>
<evidence type="ECO:0008006" key="3">
    <source>
        <dbReference type="Google" id="ProtNLM"/>
    </source>
</evidence>
<accession>A0A8S9XQD7</accession>
<reference evidence="1" key="1">
    <citation type="journal article" date="2021" name="Mol. Ecol. Resour.">
        <title>Apolygus lucorum genome provides insights into omnivorousness and mesophyll feeding.</title>
        <authorList>
            <person name="Liu Y."/>
            <person name="Liu H."/>
            <person name="Wang H."/>
            <person name="Huang T."/>
            <person name="Liu B."/>
            <person name="Yang B."/>
            <person name="Yin L."/>
            <person name="Li B."/>
            <person name="Zhang Y."/>
            <person name="Zhang S."/>
            <person name="Jiang F."/>
            <person name="Zhang X."/>
            <person name="Ren Y."/>
            <person name="Wang B."/>
            <person name="Wang S."/>
            <person name="Lu Y."/>
            <person name="Wu K."/>
            <person name="Fan W."/>
            <person name="Wang G."/>
        </authorList>
    </citation>
    <scope>NUCLEOTIDE SEQUENCE</scope>
    <source>
        <strain evidence="1">12Hb</strain>
    </source>
</reference>
<name>A0A8S9XQD7_APOLU</name>
<organism evidence="1 2">
    <name type="scientific">Apolygus lucorum</name>
    <name type="common">Small green plant bug</name>
    <name type="synonym">Lygocoris lucorum</name>
    <dbReference type="NCBI Taxonomy" id="248454"/>
    <lineage>
        <taxon>Eukaryota</taxon>
        <taxon>Metazoa</taxon>
        <taxon>Ecdysozoa</taxon>
        <taxon>Arthropoda</taxon>
        <taxon>Hexapoda</taxon>
        <taxon>Insecta</taxon>
        <taxon>Pterygota</taxon>
        <taxon>Neoptera</taxon>
        <taxon>Paraneoptera</taxon>
        <taxon>Hemiptera</taxon>
        <taxon>Heteroptera</taxon>
        <taxon>Panheteroptera</taxon>
        <taxon>Cimicomorpha</taxon>
        <taxon>Miridae</taxon>
        <taxon>Mirini</taxon>
        <taxon>Apolygus</taxon>
    </lineage>
</organism>
<dbReference type="OrthoDB" id="6647837at2759"/>
<evidence type="ECO:0000313" key="1">
    <source>
        <dbReference type="EMBL" id="KAF6210256.1"/>
    </source>
</evidence>